<keyword evidence="9" id="KW-1185">Reference proteome</keyword>
<evidence type="ECO:0000313" key="8">
    <source>
        <dbReference type="EMBL" id="MBP2417524.1"/>
    </source>
</evidence>
<feature type="transmembrane region" description="Helical" evidence="6">
    <location>
        <begin position="246"/>
        <end position="267"/>
    </location>
</feature>
<feature type="transmembrane region" description="Helical" evidence="6">
    <location>
        <begin position="279"/>
        <end position="299"/>
    </location>
</feature>
<comment type="subcellular location">
    <subcellularLocation>
        <location evidence="1">Cell membrane</location>
        <topology evidence="1">Multi-pass membrane protein</topology>
    </subcellularLocation>
</comment>
<feature type="transmembrane region" description="Helical" evidence="6">
    <location>
        <begin position="70"/>
        <end position="94"/>
    </location>
</feature>
<sequence length="307" mass="33061">MTLVLVGLTLFVVLLVAGISQLALHAADHRQVVAGTLAGTVTAEPTASPLRRLARRFDRTRLGRALQRDLVLAGVTYPPASVFAVLVLATATIPYVLARLLAPAFGLVGLLGGYVLLRAWLRRARERRREKFVTQIPELARILSNATGAGLSIATAWAVAEKEMAEPARTEIQRLNAAVRFGSSLEAAMLQLLDRLPAREVRVLMSTLVVSARSGGSLVGALRDISLTLDDRKEVRREIRTTLAQARATSTLVIAMGVGILLMLNVVQPGTVQKMTEELVGQVALVVACGLFATGYLVVARMTRTER</sequence>
<keyword evidence="2" id="KW-1003">Cell membrane</keyword>
<dbReference type="InterPro" id="IPR042094">
    <property type="entry name" value="T2SS_GspF_sf"/>
</dbReference>
<comment type="caution">
    <text evidence="8">The sequence shown here is derived from an EMBL/GenBank/DDBJ whole genome shotgun (WGS) entry which is preliminary data.</text>
</comment>
<dbReference type="PANTHER" id="PTHR35007">
    <property type="entry name" value="INTEGRAL MEMBRANE PROTEIN-RELATED"/>
    <property type="match status" value="1"/>
</dbReference>
<evidence type="ECO:0000259" key="7">
    <source>
        <dbReference type="Pfam" id="PF00482"/>
    </source>
</evidence>
<keyword evidence="3 6" id="KW-0812">Transmembrane</keyword>
<feature type="transmembrane region" description="Helical" evidence="6">
    <location>
        <begin position="100"/>
        <end position="121"/>
    </location>
</feature>
<name>A0ABS4Z984_9ACTN</name>
<dbReference type="RefSeq" id="WP_210056165.1">
    <property type="nucleotide sequence ID" value="NZ_BAAAMH010000003.1"/>
</dbReference>
<accession>A0ABS4Z984</accession>
<dbReference type="Proteomes" id="UP000758168">
    <property type="component" value="Unassembled WGS sequence"/>
</dbReference>
<feature type="domain" description="Type II secretion system protein GspF" evidence="7">
    <location>
        <begin position="140"/>
        <end position="264"/>
    </location>
</feature>
<evidence type="ECO:0000256" key="6">
    <source>
        <dbReference type="SAM" id="Phobius"/>
    </source>
</evidence>
<gene>
    <name evidence="8" type="ORF">JOF54_002446</name>
</gene>
<evidence type="ECO:0000313" key="9">
    <source>
        <dbReference type="Proteomes" id="UP000758168"/>
    </source>
</evidence>
<protein>
    <submittedName>
        <fullName evidence="8">Tight adherence protein B</fullName>
    </submittedName>
</protein>
<organism evidence="8 9">
    <name type="scientific">Microlunatus capsulatus</name>
    <dbReference type="NCBI Taxonomy" id="99117"/>
    <lineage>
        <taxon>Bacteria</taxon>
        <taxon>Bacillati</taxon>
        <taxon>Actinomycetota</taxon>
        <taxon>Actinomycetes</taxon>
        <taxon>Propionibacteriales</taxon>
        <taxon>Propionibacteriaceae</taxon>
        <taxon>Microlunatus</taxon>
    </lineage>
</organism>
<evidence type="ECO:0000256" key="1">
    <source>
        <dbReference type="ARBA" id="ARBA00004651"/>
    </source>
</evidence>
<dbReference type="EMBL" id="JAGIOB010000001">
    <property type="protein sequence ID" value="MBP2417524.1"/>
    <property type="molecule type" value="Genomic_DNA"/>
</dbReference>
<evidence type="ECO:0000256" key="3">
    <source>
        <dbReference type="ARBA" id="ARBA00022692"/>
    </source>
</evidence>
<proteinExistence type="predicted"/>
<dbReference type="PANTHER" id="PTHR35007:SF1">
    <property type="entry name" value="PILUS ASSEMBLY PROTEIN"/>
    <property type="match status" value="1"/>
</dbReference>
<evidence type="ECO:0000256" key="4">
    <source>
        <dbReference type="ARBA" id="ARBA00022989"/>
    </source>
</evidence>
<dbReference type="Pfam" id="PF00482">
    <property type="entry name" value="T2SSF"/>
    <property type="match status" value="1"/>
</dbReference>
<evidence type="ECO:0000256" key="5">
    <source>
        <dbReference type="ARBA" id="ARBA00023136"/>
    </source>
</evidence>
<keyword evidence="5 6" id="KW-0472">Membrane</keyword>
<dbReference type="InterPro" id="IPR018076">
    <property type="entry name" value="T2SS_GspF_dom"/>
</dbReference>
<evidence type="ECO:0000256" key="2">
    <source>
        <dbReference type="ARBA" id="ARBA00022475"/>
    </source>
</evidence>
<dbReference type="Gene3D" id="1.20.81.30">
    <property type="entry name" value="Type II secretion system (T2SS), domain F"/>
    <property type="match status" value="1"/>
</dbReference>
<reference evidence="8 9" key="1">
    <citation type="submission" date="2021-03" db="EMBL/GenBank/DDBJ databases">
        <title>Sequencing the genomes of 1000 actinobacteria strains.</title>
        <authorList>
            <person name="Klenk H.-P."/>
        </authorList>
    </citation>
    <scope>NUCLEOTIDE SEQUENCE [LARGE SCALE GENOMIC DNA]</scope>
    <source>
        <strain evidence="8 9">DSM 12936</strain>
    </source>
</reference>
<keyword evidence="4 6" id="KW-1133">Transmembrane helix</keyword>